<keyword evidence="3" id="KW-1185">Reference proteome</keyword>
<feature type="region of interest" description="Disordered" evidence="1">
    <location>
        <begin position="16"/>
        <end position="40"/>
    </location>
</feature>
<feature type="compositionally biased region" description="Basic and acidic residues" evidence="1">
    <location>
        <begin position="27"/>
        <end position="40"/>
    </location>
</feature>
<accession>A0A8S4RA44</accession>
<reference evidence="2" key="1">
    <citation type="submission" date="2022-03" db="EMBL/GenBank/DDBJ databases">
        <authorList>
            <person name="Lindestad O."/>
        </authorList>
    </citation>
    <scope>NUCLEOTIDE SEQUENCE</scope>
</reference>
<proteinExistence type="predicted"/>
<gene>
    <name evidence="2" type="primary">jg16769</name>
    <name evidence="2" type="ORF">PAEG_LOCUS11123</name>
</gene>
<evidence type="ECO:0000256" key="1">
    <source>
        <dbReference type="SAM" id="MobiDB-lite"/>
    </source>
</evidence>
<dbReference type="Proteomes" id="UP000838756">
    <property type="component" value="Unassembled WGS sequence"/>
</dbReference>
<name>A0A8S4RA44_9NEOP</name>
<organism evidence="2 3">
    <name type="scientific">Pararge aegeria aegeria</name>
    <dbReference type="NCBI Taxonomy" id="348720"/>
    <lineage>
        <taxon>Eukaryota</taxon>
        <taxon>Metazoa</taxon>
        <taxon>Ecdysozoa</taxon>
        <taxon>Arthropoda</taxon>
        <taxon>Hexapoda</taxon>
        <taxon>Insecta</taxon>
        <taxon>Pterygota</taxon>
        <taxon>Neoptera</taxon>
        <taxon>Endopterygota</taxon>
        <taxon>Lepidoptera</taxon>
        <taxon>Glossata</taxon>
        <taxon>Ditrysia</taxon>
        <taxon>Papilionoidea</taxon>
        <taxon>Nymphalidae</taxon>
        <taxon>Satyrinae</taxon>
        <taxon>Satyrini</taxon>
        <taxon>Parargina</taxon>
        <taxon>Pararge</taxon>
    </lineage>
</organism>
<sequence length="89" mass="10486">MDCVLHDIRIKRTDSEKMAKKNKWKKEKSTGKNQHKEVEEDLRREVLRNKIELKEKEKKKEITFEDLPGTMLSALVVKLGGYGIEPVEY</sequence>
<protein>
    <submittedName>
        <fullName evidence="2">Jg16769 protein</fullName>
    </submittedName>
</protein>
<comment type="caution">
    <text evidence="2">The sequence shown here is derived from an EMBL/GenBank/DDBJ whole genome shotgun (WGS) entry which is preliminary data.</text>
</comment>
<dbReference type="AlphaFoldDB" id="A0A8S4RA44"/>
<evidence type="ECO:0000313" key="3">
    <source>
        <dbReference type="Proteomes" id="UP000838756"/>
    </source>
</evidence>
<evidence type="ECO:0000313" key="2">
    <source>
        <dbReference type="EMBL" id="CAH2232959.1"/>
    </source>
</evidence>
<dbReference type="EMBL" id="CAKXAJ010024927">
    <property type="protein sequence ID" value="CAH2232959.1"/>
    <property type="molecule type" value="Genomic_DNA"/>
</dbReference>